<comment type="caution">
    <text evidence="2">The sequence shown here is derived from an EMBL/GenBank/DDBJ whole genome shotgun (WGS) entry which is preliminary data.</text>
</comment>
<keyword evidence="1" id="KW-0472">Membrane</keyword>
<evidence type="ECO:0000313" key="3">
    <source>
        <dbReference type="Proteomes" id="UP000193104"/>
    </source>
</evidence>
<keyword evidence="3" id="KW-1185">Reference proteome</keyword>
<dbReference type="AlphaFoldDB" id="A0A1X1DEH6"/>
<dbReference type="EMBL" id="MLFS01000002">
    <property type="protein sequence ID" value="ORM75024.1"/>
    <property type="molecule type" value="Genomic_DNA"/>
</dbReference>
<accession>A0A1X1DEH6</accession>
<keyword evidence="1" id="KW-1133">Transmembrane helix</keyword>
<organism evidence="2 3">
    <name type="scientific">Pantoea wallisii</name>
    <dbReference type="NCBI Taxonomy" id="1076551"/>
    <lineage>
        <taxon>Bacteria</taxon>
        <taxon>Pseudomonadati</taxon>
        <taxon>Pseudomonadota</taxon>
        <taxon>Gammaproteobacteria</taxon>
        <taxon>Enterobacterales</taxon>
        <taxon>Erwiniaceae</taxon>
        <taxon>Pantoea</taxon>
    </lineage>
</organism>
<dbReference type="Proteomes" id="UP000193104">
    <property type="component" value="Unassembled WGS sequence"/>
</dbReference>
<gene>
    <name evidence="2" type="ORF">HA48_00750</name>
</gene>
<protein>
    <submittedName>
        <fullName evidence="2">Uncharacterized protein</fullName>
    </submittedName>
</protein>
<reference evidence="2 3" key="1">
    <citation type="journal article" date="2017" name="Antonie Van Leeuwenhoek">
        <title>Phylogenomic resolution of the bacterial genus Pantoea and its relationship with Erwinia and Tatumella.</title>
        <authorList>
            <person name="Palmer M."/>
            <person name="Steenkamp E.T."/>
            <person name="Coetzee M.P."/>
            <person name="Chan W.Y."/>
            <person name="van Zyl E."/>
            <person name="De Maayer P."/>
            <person name="Coutinho T.A."/>
            <person name="Blom J."/>
            <person name="Smits T.H."/>
            <person name="Duffy B."/>
            <person name="Venter S.N."/>
        </authorList>
    </citation>
    <scope>NUCLEOTIDE SEQUENCE [LARGE SCALE GENOMIC DNA]</scope>
    <source>
        <strain evidence="2 3">LMG 26277</strain>
    </source>
</reference>
<evidence type="ECO:0000313" key="2">
    <source>
        <dbReference type="EMBL" id="ORM75024.1"/>
    </source>
</evidence>
<feature type="transmembrane region" description="Helical" evidence="1">
    <location>
        <begin position="40"/>
        <end position="58"/>
    </location>
</feature>
<name>A0A1X1DEH6_9GAMM</name>
<evidence type="ECO:0000256" key="1">
    <source>
        <dbReference type="SAM" id="Phobius"/>
    </source>
</evidence>
<proteinExistence type="predicted"/>
<sequence>MQPFSILSGKKNKTGKPCLINNDSSDAAQCNFSPAGVQDFYAFLLFYIFLINATKAQVMNKLCKLFIRLLNRKKQVFAVNQTIKT</sequence>
<keyword evidence="1" id="KW-0812">Transmembrane</keyword>